<evidence type="ECO:0000313" key="3">
    <source>
        <dbReference type="Proteomes" id="UP000070089"/>
    </source>
</evidence>
<evidence type="ECO:0000313" key="2">
    <source>
        <dbReference type="EMBL" id="KWX14961.1"/>
    </source>
</evidence>
<proteinExistence type="predicted"/>
<name>A0A132NY04_GIAIN</name>
<feature type="compositionally biased region" description="Polar residues" evidence="1">
    <location>
        <begin position="70"/>
        <end position="79"/>
    </location>
</feature>
<dbReference type="VEuPathDB" id="GiardiaDB:QR46_1018"/>
<feature type="compositionally biased region" description="Polar residues" evidence="1">
    <location>
        <begin position="106"/>
        <end position="115"/>
    </location>
</feature>
<dbReference type="EMBL" id="JXTI01000018">
    <property type="protein sequence ID" value="KWX14961.1"/>
    <property type="molecule type" value="Genomic_DNA"/>
</dbReference>
<organism evidence="2 3">
    <name type="scientific">Giardia duodenalis assemblage B</name>
    <dbReference type="NCBI Taxonomy" id="1394984"/>
    <lineage>
        <taxon>Eukaryota</taxon>
        <taxon>Metamonada</taxon>
        <taxon>Diplomonadida</taxon>
        <taxon>Hexamitidae</taxon>
        <taxon>Giardiinae</taxon>
        <taxon>Giardia</taxon>
    </lineage>
</organism>
<accession>A0A132NY04</accession>
<sequence>MYNYRSTPTTPRCSPSSPTRKGGYSTSRAPSYGRTRPTSVTAQYSAAPVETIFTLLSRSPYASSSYSTSNKAATQPNINPSLLSSPPRKKPTSDQRQLHQQHCRYSDQQRIQSGTRPVEKQFARSARTTITGSSARSPQRSSSKRLAHASACQNNSTGQQVSVPQVVESMRTLQNSPWHISSNLASLAEFSSSLFSDEEDPTQNSKIANGFRKAAIEQLQVNSGLDEIEEMEGGALLKRCQHSKDTDATAHSSHTSQTGSNNHTDESLIPALPPGSMQSTELMQYILGVLMAEKGSKPAKGAWNSGVYTLYRRSKD</sequence>
<feature type="compositionally biased region" description="Low complexity" evidence="1">
    <location>
        <begin position="1"/>
        <end position="20"/>
    </location>
</feature>
<reference evidence="2 3" key="1">
    <citation type="journal article" date="2015" name="Mol. Biochem. Parasitol.">
        <title>Identification of polymorphic genes for use in assemblage B genotyping assays through comparative genomics of multiple assemblage B Giardia duodenalis isolates.</title>
        <authorList>
            <person name="Wielinga C."/>
            <person name="Thompson R.C."/>
            <person name="Monis P."/>
            <person name="Ryan U."/>
        </authorList>
    </citation>
    <scope>NUCLEOTIDE SEQUENCE [LARGE SCALE GENOMIC DNA]</scope>
    <source>
        <strain evidence="2 3">BAH15c1</strain>
    </source>
</reference>
<dbReference type="OrthoDB" id="10258031at2759"/>
<feature type="compositionally biased region" description="Polar residues" evidence="1">
    <location>
        <begin position="249"/>
        <end position="262"/>
    </location>
</feature>
<feature type="region of interest" description="Disordered" evidence="1">
    <location>
        <begin position="63"/>
        <end position="162"/>
    </location>
</feature>
<dbReference type="Proteomes" id="UP000070089">
    <property type="component" value="Unassembled WGS sequence"/>
</dbReference>
<feature type="compositionally biased region" description="Polar residues" evidence="1">
    <location>
        <begin position="151"/>
        <end position="162"/>
    </location>
</feature>
<comment type="caution">
    <text evidence="2">The sequence shown here is derived from an EMBL/GenBank/DDBJ whole genome shotgun (WGS) entry which is preliminary data.</text>
</comment>
<gene>
    <name evidence="2" type="ORF">QR46_1018</name>
</gene>
<dbReference type="AlphaFoldDB" id="A0A132NY04"/>
<feature type="region of interest" description="Disordered" evidence="1">
    <location>
        <begin position="242"/>
        <end position="269"/>
    </location>
</feature>
<feature type="region of interest" description="Disordered" evidence="1">
    <location>
        <begin position="1"/>
        <end position="44"/>
    </location>
</feature>
<evidence type="ECO:0000256" key="1">
    <source>
        <dbReference type="SAM" id="MobiDB-lite"/>
    </source>
</evidence>
<protein>
    <submittedName>
        <fullName evidence="2">Uncharacterized protein</fullName>
    </submittedName>
</protein>